<reference evidence="1 2" key="1">
    <citation type="submission" date="2015-09" db="EMBL/GenBank/DDBJ databases">
        <authorList>
            <consortium name="Pathogen Informatics"/>
        </authorList>
    </citation>
    <scope>NUCLEOTIDE SEQUENCE [LARGE SCALE GENOMIC DNA]</scope>
    <source>
        <strain evidence="1 2">2789STDY5608887</strain>
    </source>
</reference>
<dbReference type="Gene3D" id="3.40.50.300">
    <property type="entry name" value="P-loop containing nucleotide triphosphate hydrolases"/>
    <property type="match status" value="1"/>
</dbReference>
<sequence length="395" mass="45596">MAKIFNVNGDCKPNLHYMVNISERLRQIKNMVDEGQYFTINRARQYGKTTTLRALEEFLQKEYTVVSLDFQRMSYADFENENSFVMAFSGEILDCMRFPEEIPDTIKTTLQGFADGDERQVTLSRLFRCLSQWCEQSNKKIVLLIDEVDSASNNQVFLDFLAQLRGYYINRDRKATFQSVILAGVHDIKNIKRKISENGEHKLNSPWNIAADYLVDMSFSALDIAGMLKEYEGDHKTGMDINAIAGMIFDYTSGYPFLVSKLCKLIDEIVAEEPQFLNNSWTKEGLLKAVNILLKEKNTLFESLVNKLADYPELRKVIYALLFNGKMIPYNPLNPAIEMAEMFGFIKRENDTAVISNRIFETVLYNYFLSEEFLNSKMYDAALQDKNQFVKNGQL</sequence>
<organism evidence="1 2">
    <name type="scientific">Roseburia inulinivorans</name>
    <dbReference type="NCBI Taxonomy" id="360807"/>
    <lineage>
        <taxon>Bacteria</taxon>
        <taxon>Bacillati</taxon>
        <taxon>Bacillota</taxon>
        <taxon>Clostridia</taxon>
        <taxon>Lachnospirales</taxon>
        <taxon>Lachnospiraceae</taxon>
        <taxon>Roseburia</taxon>
    </lineage>
</organism>
<gene>
    <name evidence="1" type="ORF">ERS852444_00864</name>
</gene>
<evidence type="ECO:0000313" key="1">
    <source>
        <dbReference type="EMBL" id="CUM87343.1"/>
    </source>
</evidence>
<evidence type="ECO:0000313" key="2">
    <source>
        <dbReference type="Proteomes" id="UP000095453"/>
    </source>
</evidence>
<dbReference type="RefSeq" id="WP_055168162.1">
    <property type="nucleotide sequence ID" value="NZ_CYXX01000005.1"/>
</dbReference>
<accession>A0A173SAH2</accession>
<dbReference type="EMBL" id="CYXX01000005">
    <property type="protein sequence ID" value="CUM87343.1"/>
    <property type="molecule type" value="Genomic_DNA"/>
</dbReference>
<protein>
    <submittedName>
        <fullName evidence="1">Predicted ATPase (AAA+ superfamily)</fullName>
    </submittedName>
</protein>
<dbReference type="Pfam" id="PF14516">
    <property type="entry name" value="AAA_35"/>
    <property type="match status" value="1"/>
</dbReference>
<name>A0A173SAH2_9FIRM</name>
<proteinExistence type="predicted"/>
<dbReference type="SUPFAM" id="SSF52540">
    <property type="entry name" value="P-loop containing nucleoside triphosphate hydrolases"/>
    <property type="match status" value="1"/>
</dbReference>
<dbReference type="AlphaFoldDB" id="A0A173SAH2"/>
<dbReference type="InterPro" id="IPR027417">
    <property type="entry name" value="P-loop_NTPase"/>
</dbReference>
<dbReference type="Proteomes" id="UP000095453">
    <property type="component" value="Unassembled WGS sequence"/>
</dbReference>